<evidence type="ECO:0000256" key="3">
    <source>
        <dbReference type="ARBA" id="ARBA00022617"/>
    </source>
</evidence>
<dbReference type="InterPro" id="IPR010908">
    <property type="entry name" value="Longin_dom"/>
</dbReference>
<dbReference type="Gene3D" id="1.20.5.110">
    <property type="match status" value="1"/>
</dbReference>
<dbReference type="Gene3D" id="1.10.630.10">
    <property type="entry name" value="Cytochrome P450"/>
    <property type="match status" value="1"/>
</dbReference>
<dbReference type="PROSITE" id="PS50892">
    <property type="entry name" value="V_SNARE"/>
    <property type="match status" value="1"/>
</dbReference>
<dbReference type="PANTHER" id="PTHR11903">
    <property type="entry name" value="PROSTAGLANDIN G/H SYNTHASE"/>
    <property type="match status" value="1"/>
</dbReference>
<dbReference type="GO" id="GO:0012505">
    <property type="term" value="C:endomembrane system"/>
    <property type="evidence" value="ECO:0007669"/>
    <property type="project" value="UniProtKB-SubCell"/>
</dbReference>
<evidence type="ECO:0000256" key="1">
    <source>
        <dbReference type="ARBA" id="ARBA00004308"/>
    </source>
</evidence>
<dbReference type="SUPFAM" id="SSF64356">
    <property type="entry name" value="SNARE-like"/>
    <property type="match status" value="1"/>
</dbReference>
<evidence type="ECO:0000313" key="14">
    <source>
        <dbReference type="Proteomes" id="UP001148786"/>
    </source>
</evidence>
<dbReference type="SMART" id="SM01270">
    <property type="entry name" value="Longin"/>
    <property type="match status" value="1"/>
</dbReference>
<dbReference type="InterPro" id="IPR045848">
    <property type="entry name" value="R-SNARE_YKT6"/>
</dbReference>
<name>A0A9W8K2N6_9AGAR</name>
<dbReference type="Gene3D" id="1.10.640.10">
    <property type="entry name" value="Haem peroxidase domain superfamily, animal type"/>
    <property type="match status" value="1"/>
</dbReference>
<dbReference type="GO" id="GO:0005506">
    <property type="term" value="F:iron ion binding"/>
    <property type="evidence" value="ECO:0007669"/>
    <property type="project" value="InterPro"/>
</dbReference>
<evidence type="ECO:0000256" key="4">
    <source>
        <dbReference type="ARBA" id="ARBA00022723"/>
    </source>
</evidence>
<dbReference type="PROSITE" id="PS50292">
    <property type="entry name" value="PEROXIDASE_3"/>
    <property type="match status" value="1"/>
</dbReference>
<dbReference type="InterPro" id="IPR036396">
    <property type="entry name" value="Cyt_P450_sf"/>
</dbReference>
<dbReference type="InterPro" id="IPR037120">
    <property type="entry name" value="Haem_peroxidase_sf_animal"/>
</dbReference>
<dbReference type="SUPFAM" id="SSF58038">
    <property type="entry name" value="SNARE fusion complex"/>
    <property type="match status" value="1"/>
</dbReference>
<reference evidence="13" key="1">
    <citation type="submission" date="2022-07" db="EMBL/GenBank/DDBJ databases">
        <title>Genome Sequence of Agrocybe chaxingu.</title>
        <authorList>
            <person name="Buettner E."/>
        </authorList>
    </citation>
    <scope>NUCLEOTIDE SEQUENCE</scope>
    <source>
        <strain evidence="13">MP-N11</strain>
    </source>
</reference>
<dbReference type="GO" id="GO:0004601">
    <property type="term" value="F:peroxidase activity"/>
    <property type="evidence" value="ECO:0007669"/>
    <property type="project" value="InterPro"/>
</dbReference>
<dbReference type="Gene3D" id="3.30.450.50">
    <property type="entry name" value="Longin domain"/>
    <property type="match status" value="1"/>
</dbReference>
<keyword evidence="10" id="KW-0175">Coiled coil</keyword>
<comment type="subcellular location">
    <subcellularLocation>
        <location evidence="1">Endomembrane system</location>
    </subcellularLocation>
</comment>
<dbReference type="InterPro" id="IPR010255">
    <property type="entry name" value="Haem_peroxidase_sf"/>
</dbReference>
<keyword evidence="4 9" id="KW-0479">Metal-binding</keyword>
<dbReference type="CDD" id="cd15867">
    <property type="entry name" value="R-SNARE_YKT6"/>
    <property type="match status" value="1"/>
</dbReference>
<evidence type="ECO:0000256" key="6">
    <source>
        <dbReference type="ARBA" id="ARBA00023002"/>
    </source>
</evidence>
<evidence type="ECO:0000256" key="2">
    <source>
        <dbReference type="ARBA" id="ARBA00008025"/>
    </source>
</evidence>
<dbReference type="CDD" id="cd14824">
    <property type="entry name" value="Longin"/>
    <property type="match status" value="1"/>
</dbReference>
<accession>A0A9W8K2N6</accession>
<comment type="similarity">
    <text evidence="2">Belongs to the synaptobrevin family.</text>
</comment>
<keyword evidence="5" id="KW-0223">Dioxygenase</keyword>
<feature type="domain" description="V-SNARE coiled-coil homology" evidence="12">
    <location>
        <begin position="124"/>
        <end position="184"/>
    </location>
</feature>
<dbReference type="SUPFAM" id="SSF48264">
    <property type="entry name" value="Cytochrome P450"/>
    <property type="match status" value="1"/>
</dbReference>
<dbReference type="PANTHER" id="PTHR11903:SF37">
    <property type="entry name" value="PSI-PRODUCING OXYGENASE A"/>
    <property type="match status" value="1"/>
</dbReference>
<evidence type="ECO:0008006" key="15">
    <source>
        <dbReference type="Google" id="ProtNLM"/>
    </source>
</evidence>
<keyword evidence="14" id="KW-1185">Reference proteome</keyword>
<evidence type="ECO:0000256" key="7">
    <source>
        <dbReference type="ARBA" id="ARBA00023004"/>
    </source>
</evidence>
<dbReference type="PROSITE" id="PS50859">
    <property type="entry name" value="LONGIN"/>
    <property type="match status" value="1"/>
</dbReference>
<dbReference type="GO" id="GO:0006631">
    <property type="term" value="P:fatty acid metabolic process"/>
    <property type="evidence" value="ECO:0007669"/>
    <property type="project" value="UniProtKB-ARBA"/>
</dbReference>
<dbReference type="Pfam" id="PF00957">
    <property type="entry name" value="Synaptobrevin"/>
    <property type="match status" value="1"/>
</dbReference>
<dbReference type="InterPro" id="IPR050783">
    <property type="entry name" value="Oxylipin_biosynth_metab"/>
</dbReference>
<protein>
    <recommendedName>
        <fullName evidence="15">Heme peroxidase</fullName>
    </recommendedName>
</protein>
<evidence type="ECO:0000256" key="5">
    <source>
        <dbReference type="ARBA" id="ARBA00022964"/>
    </source>
</evidence>
<organism evidence="13 14">
    <name type="scientific">Agrocybe chaxingu</name>
    <dbReference type="NCBI Taxonomy" id="84603"/>
    <lineage>
        <taxon>Eukaryota</taxon>
        <taxon>Fungi</taxon>
        <taxon>Dikarya</taxon>
        <taxon>Basidiomycota</taxon>
        <taxon>Agaricomycotina</taxon>
        <taxon>Agaricomycetes</taxon>
        <taxon>Agaricomycetidae</taxon>
        <taxon>Agaricales</taxon>
        <taxon>Agaricineae</taxon>
        <taxon>Strophariaceae</taxon>
        <taxon>Agrocybe</taxon>
    </lineage>
</organism>
<dbReference type="GO" id="GO:0020037">
    <property type="term" value="F:heme binding"/>
    <property type="evidence" value="ECO:0007669"/>
    <property type="project" value="InterPro"/>
</dbReference>
<dbReference type="OrthoDB" id="823504at2759"/>
<evidence type="ECO:0000256" key="10">
    <source>
        <dbReference type="PROSITE-ProRule" id="PRU00290"/>
    </source>
</evidence>
<dbReference type="CDD" id="cd09817">
    <property type="entry name" value="linoleate_diol_synthase_like"/>
    <property type="match status" value="1"/>
</dbReference>
<dbReference type="SUPFAM" id="SSF48113">
    <property type="entry name" value="Heme-dependent peroxidases"/>
    <property type="match status" value="1"/>
</dbReference>
<dbReference type="GO" id="GO:0016705">
    <property type="term" value="F:oxidoreductase activity, acting on paired donors, with incorporation or reduction of molecular oxygen"/>
    <property type="evidence" value="ECO:0007669"/>
    <property type="project" value="InterPro"/>
</dbReference>
<keyword evidence="8" id="KW-0472">Membrane</keyword>
<dbReference type="AlphaFoldDB" id="A0A9W8K2N6"/>
<evidence type="ECO:0000259" key="11">
    <source>
        <dbReference type="PROSITE" id="PS50859"/>
    </source>
</evidence>
<proteinExistence type="inferred from homology"/>
<gene>
    <name evidence="13" type="ORF">NLJ89_g3331</name>
</gene>
<evidence type="ECO:0000256" key="9">
    <source>
        <dbReference type="PIRSR" id="PIRSR619791-2"/>
    </source>
</evidence>
<dbReference type="InterPro" id="IPR042855">
    <property type="entry name" value="V_SNARE_CC"/>
</dbReference>
<dbReference type="InterPro" id="IPR011012">
    <property type="entry name" value="Longin-like_dom_sf"/>
</dbReference>
<evidence type="ECO:0000259" key="12">
    <source>
        <dbReference type="PROSITE" id="PS50892"/>
    </source>
</evidence>
<comment type="caution">
    <text evidence="13">The sequence shown here is derived from an EMBL/GenBank/DDBJ whole genome shotgun (WGS) entry which is preliminary data.</text>
</comment>
<dbReference type="EMBL" id="JANKHO010000237">
    <property type="protein sequence ID" value="KAJ3512762.1"/>
    <property type="molecule type" value="Genomic_DNA"/>
</dbReference>
<dbReference type="GO" id="GO:0006979">
    <property type="term" value="P:response to oxidative stress"/>
    <property type="evidence" value="ECO:0007669"/>
    <property type="project" value="InterPro"/>
</dbReference>
<dbReference type="Pfam" id="PF13774">
    <property type="entry name" value="Longin"/>
    <property type="match status" value="1"/>
</dbReference>
<dbReference type="Proteomes" id="UP001148786">
    <property type="component" value="Unassembled WGS sequence"/>
</dbReference>
<dbReference type="InterPro" id="IPR019791">
    <property type="entry name" value="Haem_peroxidase_animal"/>
</dbReference>
<dbReference type="GO" id="GO:0051213">
    <property type="term" value="F:dioxygenase activity"/>
    <property type="evidence" value="ECO:0007669"/>
    <property type="project" value="UniProtKB-KW"/>
</dbReference>
<feature type="domain" description="Longin" evidence="11">
    <location>
        <begin position="1"/>
        <end position="113"/>
    </location>
</feature>
<keyword evidence="6" id="KW-0560">Oxidoreductase</keyword>
<keyword evidence="7 9" id="KW-0408">Iron</keyword>
<keyword evidence="3 9" id="KW-0349">Heme</keyword>
<evidence type="ECO:0000313" key="13">
    <source>
        <dbReference type="EMBL" id="KAJ3512762.1"/>
    </source>
</evidence>
<evidence type="ECO:0000256" key="8">
    <source>
        <dbReference type="ARBA" id="ARBA00023136"/>
    </source>
</evidence>
<sequence length="1278" mass="143171">MKIYSISIVLAPPSGSSVRGSIGEFITFLTKTVVDRTPQGQRQTVQEQSHVAHVYNRGGAEQLAAVIITDQEYPVRPAFSLLTKILDDFTAKVPQSSFSNPSSISFPEINTYIEKYQDPRQADTIMRVQQELDETKIVLHKTIESVLQRGEKLDNLVERSNALSMQSKMFYKTAKKSLHSLILLIIMSLIRRFSKRIDYITDSRAPLDTDGAIPVTRSLERTLDGVIDQLNRPAISTSDLPAIWDAIRNMNGVGLDDRKLLLEKLIQIMSRTKDYAVSKKMQQMVINLLYKDLPHPPTGYLCSIPVNPTQSHVPQTRVKYAFRSADGSNNNPLFPTLGQAGSPYARSVSSTRTIPKSALPDPGLVFDTLLKRDKFEKHPAGISALFFAFADLVIHSIFNTNHTDWTINDASSYLDLSILYGSSDKEVDSIRKKDGSGALYEDVFADKRLLMMPPASCALLVLLSRNHNFIAQRIRDINENGNYSQNPEGDAIMLQDDEIFHRARLVNCGYFMQIILGDYVGAILGLVRDETDWRLNPLMTMREADHDFAPTGEGNVCSVEFNLLYRWHATLSEPDTEWITGFFDNVFEGADPSAVTIQDFKRAAHKKLIVEEPVTKWEFGKIKREASGRFKDEDLARLLQSATKAYSGAFKARGIPEALRVIEIMGIQQSRSWGTCSLNEFRKFLGLKPYASFKDWNPDPEIYDAAQALYRDIDNLELHVGLQAEEAKKPGPGAGLCPGYTISRAILADAVSLSRGDRFLTADFNPFNFTSWGYQYCQYDPQDGSYGGLLTKLLFQMLPDFYPRGSAYAHFPFLVPEYMEDHMRHMSPDLVDKYTWTEPRRLSPTVAVDRFADVKKVLEDESAYLSAYGGRLFKTVEPQVVKKKDTVRGEDRRVAAIESAERKLIAGAADVSTAIFNKPDPEFASYFVNRTKTLIENKSFDKVGSRTKCVDIIKDVINLLPIHWASDILGLPLKTYSNPRGVWYEEPTYQKWADVAQYVYLNYDPVDDWKLRGCSQEASKEILEMLQPHLDHVASTFRFSISDAHNHMGIGGKNSHAFLKKLWHKLGKNYTRTEFTAQVFAAVVPTAALYSQALAHIVDFYLDQDKQVAREEIVRLAALMEKEKDASGRIMGYAYEALRLNPPIAGVYRTAAQDVILGSAVEVKAGDNLFASISNANQDSSVFGPEPALADYLRAASNPGLASFIGETGLLTSEFFQATVPGVLGAIFKLKDLQRGPGLSGSFTRFKEDFYGTQATRYINSSGHITPLADSLVIQFAQ</sequence>
<dbReference type="GO" id="GO:0004497">
    <property type="term" value="F:monooxygenase activity"/>
    <property type="evidence" value="ECO:0007669"/>
    <property type="project" value="InterPro"/>
</dbReference>
<dbReference type="InterPro" id="IPR034812">
    <property type="entry name" value="Ppo-like_N"/>
</dbReference>
<feature type="binding site" description="axial binding residue" evidence="9">
    <location>
        <position position="568"/>
    </location>
    <ligand>
        <name>heme b</name>
        <dbReference type="ChEBI" id="CHEBI:60344"/>
    </ligand>
    <ligandPart>
        <name>Fe</name>
        <dbReference type="ChEBI" id="CHEBI:18248"/>
    </ligandPart>
</feature>
<dbReference type="Pfam" id="PF03098">
    <property type="entry name" value="An_peroxidase"/>
    <property type="match status" value="2"/>
</dbReference>